<dbReference type="PANTHER" id="PTHR33941">
    <property type="entry name" value="PROPANEDIOL UTILIZATION PROTEIN PDUA"/>
    <property type="match status" value="1"/>
</dbReference>
<comment type="caution">
    <text evidence="6">The sequence shown here is derived from an EMBL/GenBank/DDBJ whole genome shotgun (WGS) entry which is preliminary data.</text>
</comment>
<dbReference type="PANTHER" id="PTHR33941:SF11">
    <property type="entry name" value="BACTERIAL MICROCOMPARTMENT SHELL PROTEIN PDUJ"/>
    <property type="match status" value="1"/>
</dbReference>
<evidence type="ECO:0000259" key="5">
    <source>
        <dbReference type="PROSITE" id="PS51930"/>
    </source>
</evidence>
<gene>
    <name evidence="6" type="ORF">H5P27_04100</name>
</gene>
<keyword evidence="7" id="KW-1185">Reference proteome</keyword>
<dbReference type="GO" id="GO:0031469">
    <property type="term" value="C:bacterial microcompartment"/>
    <property type="evidence" value="ECO:0007669"/>
    <property type="project" value="UniProtKB-SubCell"/>
</dbReference>
<comment type="subcellular location">
    <subcellularLocation>
        <location evidence="1">Bacterial microcompartment</location>
    </subcellularLocation>
</comment>
<evidence type="ECO:0000256" key="4">
    <source>
        <dbReference type="SAM" id="MobiDB-lite"/>
    </source>
</evidence>
<evidence type="ECO:0000313" key="7">
    <source>
        <dbReference type="Proteomes" id="UP000526501"/>
    </source>
</evidence>
<dbReference type="RefSeq" id="WP_185659106.1">
    <property type="nucleotide sequence ID" value="NZ_CAWPOO010000006.1"/>
</dbReference>
<dbReference type="InterPro" id="IPR044872">
    <property type="entry name" value="CcmK/CsoS1_BMC"/>
</dbReference>
<dbReference type="SUPFAM" id="SSF143414">
    <property type="entry name" value="CcmK-like"/>
    <property type="match status" value="1"/>
</dbReference>
<comment type="similarity">
    <text evidence="3">Belongs to the bacterial microcompartments protein family.</text>
</comment>
<dbReference type="Proteomes" id="UP000526501">
    <property type="component" value="Unassembled WGS sequence"/>
</dbReference>
<dbReference type="Gene3D" id="3.30.70.1710">
    <property type="match status" value="1"/>
</dbReference>
<sequence length="102" mass="10247">MATQAIGILETKGLIALVQGTDAMLKSANVEVAGPMTGVGSALVSVTIRGDVAAVKSAIETGADSASQFGEVVSAHVIARPHEDTETVIPHSKPAAKRAAAK</sequence>
<dbReference type="PROSITE" id="PS51930">
    <property type="entry name" value="BMC_2"/>
    <property type="match status" value="1"/>
</dbReference>
<keyword evidence="2" id="KW-1283">Bacterial microcompartment</keyword>
<dbReference type="CDD" id="cd07045">
    <property type="entry name" value="BMC_CcmK_like"/>
    <property type="match status" value="1"/>
</dbReference>
<name>A0A7X1B3Z7_9BACT</name>
<evidence type="ECO:0000256" key="2">
    <source>
        <dbReference type="ARBA" id="ARBA00024446"/>
    </source>
</evidence>
<feature type="region of interest" description="Disordered" evidence="4">
    <location>
        <begin position="82"/>
        <end position="102"/>
    </location>
</feature>
<proteinExistence type="inferred from homology"/>
<evidence type="ECO:0000256" key="3">
    <source>
        <dbReference type="PROSITE-ProRule" id="PRU01278"/>
    </source>
</evidence>
<dbReference type="SMART" id="SM00877">
    <property type="entry name" value="BMC"/>
    <property type="match status" value="1"/>
</dbReference>
<organism evidence="6 7">
    <name type="scientific">Pelagicoccus albus</name>
    <dbReference type="NCBI Taxonomy" id="415222"/>
    <lineage>
        <taxon>Bacteria</taxon>
        <taxon>Pseudomonadati</taxon>
        <taxon>Verrucomicrobiota</taxon>
        <taxon>Opitutia</taxon>
        <taxon>Puniceicoccales</taxon>
        <taxon>Pelagicoccaceae</taxon>
        <taxon>Pelagicoccus</taxon>
    </lineage>
</organism>
<dbReference type="AlphaFoldDB" id="A0A7X1B3Z7"/>
<accession>A0A7X1B3Z7</accession>
<evidence type="ECO:0000313" key="6">
    <source>
        <dbReference type="EMBL" id="MBC2605219.1"/>
    </source>
</evidence>
<dbReference type="InterPro" id="IPR037233">
    <property type="entry name" value="CcmK-like_sf"/>
</dbReference>
<evidence type="ECO:0000256" key="1">
    <source>
        <dbReference type="ARBA" id="ARBA00024322"/>
    </source>
</evidence>
<dbReference type="InterPro" id="IPR050575">
    <property type="entry name" value="BMC_shell"/>
</dbReference>
<protein>
    <submittedName>
        <fullName evidence="6">BMC domain-containing protein</fullName>
    </submittedName>
</protein>
<dbReference type="EMBL" id="JACHVC010000006">
    <property type="protein sequence ID" value="MBC2605219.1"/>
    <property type="molecule type" value="Genomic_DNA"/>
</dbReference>
<reference evidence="6 7" key="1">
    <citation type="submission" date="2020-07" db="EMBL/GenBank/DDBJ databases">
        <authorList>
            <person name="Feng X."/>
        </authorList>
    </citation>
    <scope>NUCLEOTIDE SEQUENCE [LARGE SCALE GENOMIC DNA]</scope>
    <source>
        <strain evidence="6 7">JCM23202</strain>
    </source>
</reference>
<feature type="domain" description="BMC" evidence="5">
    <location>
        <begin position="5"/>
        <end position="90"/>
    </location>
</feature>
<dbReference type="Pfam" id="PF00936">
    <property type="entry name" value="BMC"/>
    <property type="match status" value="1"/>
</dbReference>
<dbReference type="InterPro" id="IPR000249">
    <property type="entry name" value="BMC_dom"/>
</dbReference>